<keyword evidence="3" id="KW-1185">Reference proteome</keyword>
<dbReference type="Pfam" id="PF03992">
    <property type="entry name" value="ABM"/>
    <property type="match status" value="1"/>
</dbReference>
<dbReference type="SUPFAM" id="SSF54909">
    <property type="entry name" value="Dimeric alpha+beta barrel"/>
    <property type="match status" value="1"/>
</dbReference>
<evidence type="ECO:0000259" key="1">
    <source>
        <dbReference type="Pfam" id="PF03992"/>
    </source>
</evidence>
<name>A0ABW4TQ00_9ACTN</name>
<sequence>MTSRPASTGEVMTVFRSRLRDDGAAAYADHAVRMSEIARTMPGYVEHKVFTADDGERVTVVRFADAASHAAWARHPDHVEAQRAGRSSYYEDYSITVAEVVRGHAWERGA</sequence>
<dbReference type="GO" id="GO:0004497">
    <property type="term" value="F:monooxygenase activity"/>
    <property type="evidence" value="ECO:0007669"/>
    <property type="project" value="UniProtKB-KW"/>
</dbReference>
<evidence type="ECO:0000313" key="2">
    <source>
        <dbReference type="EMBL" id="MFD1948493.1"/>
    </source>
</evidence>
<dbReference type="EC" id="1.14.-.-" evidence="2"/>
<gene>
    <name evidence="2" type="ORF">ACFSDE_16945</name>
</gene>
<dbReference type="RefSeq" id="WP_343920599.1">
    <property type="nucleotide sequence ID" value="NZ_BAAAJT010000002.1"/>
</dbReference>
<protein>
    <submittedName>
        <fullName evidence="2">Antibiotic biosynthesis monooxygenase family protein</fullName>
        <ecNumber evidence="2">1.14.-.-</ecNumber>
    </submittedName>
</protein>
<comment type="caution">
    <text evidence="2">The sequence shown here is derived from an EMBL/GenBank/DDBJ whole genome shotgun (WGS) entry which is preliminary data.</text>
</comment>
<dbReference type="InterPro" id="IPR007138">
    <property type="entry name" value="ABM_dom"/>
</dbReference>
<dbReference type="Gene3D" id="3.30.70.100">
    <property type="match status" value="1"/>
</dbReference>
<organism evidence="2 3">
    <name type="scientific">Nocardioides aestuarii</name>
    <dbReference type="NCBI Taxonomy" id="252231"/>
    <lineage>
        <taxon>Bacteria</taxon>
        <taxon>Bacillati</taxon>
        <taxon>Actinomycetota</taxon>
        <taxon>Actinomycetes</taxon>
        <taxon>Propionibacteriales</taxon>
        <taxon>Nocardioidaceae</taxon>
        <taxon>Nocardioides</taxon>
    </lineage>
</organism>
<accession>A0ABW4TQ00</accession>
<dbReference type="PANTHER" id="PTHR37811:SF2">
    <property type="entry name" value="ABM DOMAIN-CONTAINING PROTEIN"/>
    <property type="match status" value="1"/>
</dbReference>
<evidence type="ECO:0000313" key="3">
    <source>
        <dbReference type="Proteomes" id="UP001597351"/>
    </source>
</evidence>
<dbReference type="PANTHER" id="PTHR37811">
    <property type="entry name" value="BLL5343 PROTEIN"/>
    <property type="match status" value="1"/>
</dbReference>
<dbReference type="InterPro" id="IPR011008">
    <property type="entry name" value="Dimeric_a/b-barrel"/>
</dbReference>
<feature type="domain" description="ABM" evidence="1">
    <location>
        <begin position="12"/>
        <end position="83"/>
    </location>
</feature>
<proteinExistence type="predicted"/>
<dbReference type="EMBL" id="JBHUGD010000003">
    <property type="protein sequence ID" value="MFD1948493.1"/>
    <property type="molecule type" value="Genomic_DNA"/>
</dbReference>
<dbReference type="Proteomes" id="UP001597351">
    <property type="component" value="Unassembled WGS sequence"/>
</dbReference>
<keyword evidence="2" id="KW-0503">Monooxygenase</keyword>
<dbReference type="InterPro" id="IPR052936">
    <property type="entry name" value="Jasmonate_Hydroxylase-like"/>
</dbReference>
<reference evidence="3" key="1">
    <citation type="journal article" date="2019" name="Int. J. Syst. Evol. Microbiol.">
        <title>The Global Catalogue of Microorganisms (GCM) 10K type strain sequencing project: providing services to taxonomists for standard genome sequencing and annotation.</title>
        <authorList>
            <consortium name="The Broad Institute Genomics Platform"/>
            <consortium name="The Broad Institute Genome Sequencing Center for Infectious Disease"/>
            <person name="Wu L."/>
            <person name="Ma J."/>
        </authorList>
    </citation>
    <scope>NUCLEOTIDE SEQUENCE [LARGE SCALE GENOMIC DNA]</scope>
    <source>
        <strain evidence="3">CGMCC 1.12477</strain>
    </source>
</reference>
<keyword evidence="2" id="KW-0560">Oxidoreductase</keyword>